<protein>
    <submittedName>
        <fullName evidence="1">Uncharacterized protein</fullName>
    </submittedName>
</protein>
<dbReference type="EMBL" id="KK102348">
    <property type="protein sequence ID" value="KIY97996.1"/>
    <property type="molecule type" value="Genomic_DNA"/>
</dbReference>
<evidence type="ECO:0000313" key="1">
    <source>
        <dbReference type="EMBL" id="KIY97996.1"/>
    </source>
</evidence>
<reference evidence="1 2" key="1">
    <citation type="journal article" date="2013" name="BMC Genomics">
        <title>Reconstruction of the lipid metabolism for the microalga Monoraphidium neglectum from its genome sequence reveals characteristics suitable for biofuel production.</title>
        <authorList>
            <person name="Bogen C."/>
            <person name="Al-Dilaimi A."/>
            <person name="Albersmeier A."/>
            <person name="Wichmann J."/>
            <person name="Grundmann M."/>
            <person name="Rupp O."/>
            <person name="Lauersen K.J."/>
            <person name="Blifernez-Klassen O."/>
            <person name="Kalinowski J."/>
            <person name="Goesmann A."/>
            <person name="Mussgnug J.H."/>
            <person name="Kruse O."/>
        </authorList>
    </citation>
    <scope>NUCLEOTIDE SEQUENCE [LARGE SCALE GENOMIC DNA]</scope>
    <source>
        <strain evidence="1 2">SAG 48.87</strain>
    </source>
</reference>
<gene>
    <name evidence="1" type="ORF">MNEG_9964</name>
</gene>
<accession>A0A0D2MAQ0</accession>
<name>A0A0D2MAQ0_9CHLO</name>
<proteinExistence type="predicted"/>
<organism evidence="1 2">
    <name type="scientific">Monoraphidium neglectum</name>
    <dbReference type="NCBI Taxonomy" id="145388"/>
    <lineage>
        <taxon>Eukaryota</taxon>
        <taxon>Viridiplantae</taxon>
        <taxon>Chlorophyta</taxon>
        <taxon>core chlorophytes</taxon>
        <taxon>Chlorophyceae</taxon>
        <taxon>CS clade</taxon>
        <taxon>Sphaeropleales</taxon>
        <taxon>Selenastraceae</taxon>
        <taxon>Monoraphidium</taxon>
    </lineage>
</organism>
<evidence type="ECO:0000313" key="2">
    <source>
        <dbReference type="Proteomes" id="UP000054498"/>
    </source>
</evidence>
<dbReference type="STRING" id="145388.A0A0D2MAQ0"/>
<dbReference type="KEGG" id="mng:MNEG_9964"/>
<dbReference type="OrthoDB" id="533340at2759"/>
<dbReference type="RefSeq" id="XP_013897016.1">
    <property type="nucleotide sequence ID" value="XM_014041562.1"/>
</dbReference>
<sequence>MLVRPYARHAHVSDAYRTPPTNYVQLLQHIATAKRLNQLDALIKDYGDKFDAVHVSAALAVVPRLLGDAVERGSGLEPGRREQPEQILTRLQEMATAQTERMQVRQISNMIWSLGKCHKLTGGRDEAGPGRALARRLLAELARGNHRKLHQGGRLTDAAQLLHGLARLRLRAPAAQAAVAKLARGAVAAGRPVAASNLALIMWGFGRLGYKDPGTLRLLADRVAEEKLYLRPWSAAAALRTLQVQHVRHDALAAAAAEVRARARGGALG</sequence>
<dbReference type="GeneID" id="25742839"/>
<dbReference type="AlphaFoldDB" id="A0A0D2MAQ0"/>
<dbReference type="Proteomes" id="UP000054498">
    <property type="component" value="Unassembled WGS sequence"/>
</dbReference>
<keyword evidence="2" id="KW-1185">Reference proteome</keyword>